<dbReference type="Proteomes" id="UP001530293">
    <property type="component" value="Unassembled WGS sequence"/>
</dbReference>
<feature type="compositionally biased region" description="Low complexity" evidence="2">
    <location>
        <begin position="43"/>
        <end position="62"/>
    </location>
</feature>
<feature type="compositionally biased region" description="Low complexity" evidence="2">
    <location>
        <begin position="196"/>
        <end position="211"/>
    </location>
</feature>
<evidence type="ECO:0000256" key="2">
    <source>
        <dbReference type="SAM" id="MobiDB-lite"/>
    </source>
</evidence>
<gene>
    <name evidence="5" type="ORF">ACHAWU_003632</name>
</gene>
<keyword evidence="6" id="KW-1185">Reference proteome</keyword>
<organism evidence="5 6">
    <name type="scientific">Discostella pseudostelligera</name>
    <dbReference type="NCBI Taxonomy" id="259834"/>
    <lineage>
        <taxon>Eukaryota</taxon>
        <taxon>Sar</taxon>
        <taxon>Stramenopiles</taxon>
        <taxon>Ochrophyta</taxon>
        <taxon>Bacillariophyta</taxon>
        <taxon>Coscinodiscophyceae</taxon>
        <taxon>Thalassiosirophycidae</taxon>
        <taxon>Stephanodiscales</taxon>
        <taxon>Stephanodiscaceae</taxon>
        <taxon>Discostella</taxon>
    </lineage>
</organism>
<dbReference type="Gene3D" id="3.40.50.300">
    <property type="entry name" value="P-loop containing nucleotide triphosphate hydrolases"/>
    <property type="match status" value="2"/>
</dbReference>
<dbReference type="PANTHER" id="PTHR12706">
    <property type="entry name" value="STRAWBERRY NOTCH-RELATED"/>
    <property type="match status" value="1"/>
</dbReference>
<feature type="compositionally biased region" description="Polar residues" evidence="2">
    <location>
        <begin position="345"/>
        <end position="354"/>
    </location>
</feature>
<evidence type="ECO:0000313" key="5">
    <source>
        <dbReference type="EMBL" id="KAL3760724.1"/>
    </source>
</evidence>
<proteinExistence type="inferred from homology"/>
<feature type="compositionally biased region" description="Low complexity" evidence="2">
    <location>
        <begin position="160"/>
        <end position="172"/>
    </location>
</feature>
<feature type="region of interest" description="Disordered" evidence="2">
    <location>
        <begin position="340"/>
        <end position="368"/>
    </location>
</feature>
<evidence type="ECO:0000259" key="3">
    <source>
        <dbReference type="Pfam" id="PF13871"/>
    </source>
</evidence>
<feature type="compositionally biased region" description="Low complexity" evidence="2">
    <location>
        <begin position="226"/>
        <end position="241"/>
    </location>
</feature>
<dbReference type="InterPro" id="IPR026741">
    <property type="entry name" value="SNO"/>
</dbReference>
<dbReference type="EMBL" id="JALLBG020000172">
    <property type="protein sequence ID" value="KAL3760724.1"/>
    <property type="molecule type" value="Genomic_DNA"/>
</dbReference>
<sequence length="1852" mass="203614">MAIGGDGMDLLSRVWERAPPSPHNTKDTAILIDSDSDDDDNDTATAAVVVAPPAPTTAANDTADAEGSKKPAASNDSSATTQSVASKTNEPVMSSKSTPSLNLASQTMTPFTGANTGVAVSSFAAAVAAPADSATKAPVADLHSKFESAIASGTATTSSAAVAAAAAAASTSKKSPWDIMDDSESDDDDEDPFGGPKVVVAPATTTTAIATKVKDEKPRKVSLSPTNAANSSSLHSHTTTTPVLAESIQPAKSYEDEDDGGDNEEEEDDDDDPLDSNYSYAAYLANQQAAKASTSANKAFRCNHCPEQFNTRYEARQHAKTCKQRLELEQLMHKMVPEGGGENATAKTGATTSDDAADHEKEGEGVDEVAEEADEITYTRYSPAKVKFGKEHPDPVVENSTLSAVAPPDITYNLAMPASILSEGLLSNLQLEAIVYGCQRHLEDLPTKPAEDIKVELKPLRAGFLLGDGAGMGKGRTLAGFVVENIARGRKRHIWISVSSDLYDDAKRDLSDLGLKTYAEENCFLLGKLPYENLSKKYPEGVMFATYQTLIGKNKGEKTRLDQLIQWCGEDFDGLIMFDECHKAKTIELDDNGEPKKKGASSQTAIKVVELQQALPRARIVYCSATAVSHPMNLGFMSRLGLWGYGTEHPMGFNQFLDGLQRLGTGSMELHAMYLKSIGALCARTLSYESCEFELVDGVSDDKIRPMYNQAVAIWTDLLAQLADRCKILQAQDKMDKKISRWMSEMGEGCELSEAMQEHLEVHRDSDSESDDDDDDGKLAAEALIRRGYRDRQARFLQGLFWSAHQRFFRSLCIASKVDKAISLVKQALADGHCCVIGLQSTGEARAKGAAMAAGFNDDSGGQFDDFVCAPNEDLKRIIMMMFPLPPKPKGVIAPVFFNPDKGNKKTSEENAVAEEPLGRRRSMRNAQAKLSTITVDDDDVANDDEDDDYSDDADDDDDNDDDDDDDSEDGDTAENARGKRKAKKNTSLASKKQKTSSDSGSSSVRRKRIPWNEIPLDLDTTRSVANKRLVNYRKAVEKLQQYMDAVDKLELPPNPLDKLLNELGGPDKVAELTGRKIRQVQRFDEKKGKMVVSYERRKGEGRFDQINIEERNNFQSGKKLVAILSEAASTGISLQADKRVENKRRRFHITLELPWSADKAIQQLGRTHRANQTSGPMYKFLLSDVGGEKRFAAAVAKRLALLGALTQGDRRATGQSNALGLGGFDMDNRFGKRAMKQMLNNIWSCSASTVTDAPDSCICEALKLIDSHLTTAIEEVGDDGNWQMGLDPYDDDTNAIQSFYSMMASLLLGPCARLADHRVDAIREGKSVSKYWESLENGSESKETVKPKIDAEVQAAKDAGLNFHVLCNIWLYDVGVTQGSSEAGRSGTPMNVSKFLNRCLGMNLSRQKLLTDHFLNHLQTEVLNAKRAGTYDHGIKTVTGNAVTIQKPRSFCFRGLEAKDERVFVYKVSVDRGMSAETARQLFQEASLNGDDRNGSGGRQPIKTGFYIDNRRQYKVPKMYLIINQGSTNKSCVIVRPNDGKTTWSTGYTRDRLYAGHRLSPCNNLDQALEKWTQEFNMADIPLSEFYQQSCKGRHVERIVFTGSVTPILNQILRVSNFGRLSSSGDEKLSLPSIVRVEPWGKSQQQTAEPESKADVVNELISDDGEVVAVSTEPALPAGTDTPAVGQMVARYFGNSIFRGVIEECKVGRDGYYNTRFTDEKKKKKVEQKQKNAKVPRANASSIEMKCATTTTERIARRPVLTEKEEETTEAFERIFEDEFDGEVPDVLVGLEFPQRQIPWQSQRSKSKEEILLPFWEFVLRKLSEKRLDEGALTSRDLLNQEIVAAKFAKK</sequence>
<evidence type="ECO:0000313" key="6">
    <source>
        <dbReference type="Proteomes" id="UP001530293"/>
    </source>
</evidence>
<dbReference type="InterPro" id="IPR039187">
    <property type="entry name" value="SNO_AAA"/>
</dbReference>
<dbReference type="SUPFAM" id="SSF52540">
    <property type="entry name" value="P-loop containing nucleoside triphosphate hydrolases"/>
    <property type="match status" value="2"/>
</dbReference>
<feature type="compositionally biased region" description="Acidic residues" evidence="2">
    <location>
        <begin position="179"/>
        <end position="192"/>
    </location>
</feature>
<dbReference type="InterPro" id="IPR026937">
    <property type="entry name" value="SBNO_Helicase_C_dom"/>
</dbReference>
<comment type="similarity">
    <text evidence="1">Belongs to the SBNO family.</text>
</comment>
<feature type="region of interest" description="Disordered" evidence="2">
    <location>
        <begin position="160"/>
        <end position="280"/>
    </location>
</feature>
<dbReference type="Pfam" id="PF13871">
    <property type="entry name" value="Helicase_C_4"/>
    <property type="match status" value="1"/>
</dbReference>
<name>A0ABD3MDM0_9STRA</name>
<accession>A0ABD3MDM0</accession>
<feature type="compositionally biased region" description="Acidic residues" evidence="2">
    <location>
        <begin position="936"/>
        <end position="973"/>
    </location>
</feature>
<protein>
    <submittedName>
        <fullName evidence="5">Uncharacterized protein</fullName>
    </submittedName>
</protein>
<feature type="region of interest" description="Disordered" evidence="2">
    <location>
        <begin position="896"/>
        <end position="1007"/>
    </location>
</feature>
<feature type="region of interest" description="Disordered" evidence="2">
    <location>
        <begin position="16"/>
        <end position="114"/>
    </location>
</feature>
<feature type="compositionally biased region" description="Polar residues" evidence="2">
    <location>
        <begin position="74"/>
        <end position="114"/>
    </location>
</feature>
<feature type="compositionally biased region" description="Acidic residues" evidence="2">
    <location>
        <begin position="255"/>
        <end position="274"/>
    </location>
</feature>
<evidence type="ECO:0000259" key="4">
    <source>
        <dbReference type="Pfam" id="PF13872"/>
    </source>
</evidence>
<dbReference type="PANTHER" id="PTHR12706:SF30">
    <property type="entry name" value="PROTEIN STRAWBERRY NOTCH-RELATED"/>
    <property type="match status" value="1"/>
</dbReference>
<feature type="domain" description="Strawberry notch AAA" evidence="4">
    <location>
        <begin position="391"/>
        <end position="710"/>
    </location>
</feature>
<evidence type="ECO:0000256" key="1">
    <source>
        <dbReference type="ARBA" id="ARBA00006992"/>
    </source>
</evidence>
<reference evidence="5 6" key="1">
    <citation type="submission" date="2024-10" db="EMBL/GenBank/DDBJ databases">
        <title>Updated reference genomes for cyclostephanoid diatoms.</title>
        <authorList>
            <person name="Roberts W.R."/>
            <person name="Alverson A.J."/>
        </authorList>
    </citation>
    <scope>NUCLEOTIDE SEQUENCE [LARGE SCALE GENOMIC DNA]</scope>
    <source>
        <strain evidence="5 6">AJA232-27</strain>
    </source>
</reference>
<comment type="caution">
    <text evidence="5">The sequence shown here is derived from an EMBL/GenBank/DDBJ whole genome shotgun (WGS) entry which is preliminary data.</text>
</comment>
<dbReference type="InterPro" id="IPR027417">
    <property type="entry name" value="P-loop_NTPase"/>
</dbReference>
<dbReference type="Pfam" id="PF13872">
    <property type="entry name" value="AAA_34"/>
    <property type="match status" value="1"/>
</dbReference>
<feature type="compositionally biased region" description="Polar residues" evidence="2">
    <location>
        <begin position="925"/>
        <end position="935"/>
    </location>
</feature>
<feature type="domain" description="Strawberry notch helicase C" evidence="3">
    <location>
        <begin position="1055"/>
        <end position="1437"/>
    </location>
</feature>